<dbReference type="GO" id="GO:0016020">
    <property type="term" value="C:membrane"/>
    <property type="evidence" value="ECO:0007669"/>
    <property type="project" value="InterPro"/>
</dbReference>
<keyword evidence="2" id="KW-0732">Signal</keyword>
<organism evidence="3 4">
    <name type="scientific">Neptuniibacter caesariensis</name>
    <dbReference type="NCBI Taxonomy" id="207954"/>
    <lineage>
        <taxon>Bacteria</taxon>
        <taxon>Pseudomonadati</taxon>
        <taxon>Pseudomonadota</taxon>
        <taxon>Gammaproteobacteria</taxon>
        <taxon>Oceanospirillales</taxon>
        <taxon>Oceanospirillaceae</taxon>
        <taxon>Neptuniibacter</taxon>
    </lineage>
</organism>
<dbReference type="InterPro" id="IPR023614">
    <property type="entry name" value="Porin_dom_sf"/>
</dbReference>
<dbReference type="EMBL" id="PDSH01000012">
    <property type="protein sequence ID" value="PIE25149.1"/>
    <property type="molecule type" value="Genomic_DNA"/>
</dbReference>
<feature type="signal peptide" evidence="2">
    <location>
        <begin position="1"/>
        <end position="34"/>
    </location>
</feature>
<dbReference type="Proteomes" id="UP000243469">
    <property type="component" value="Unassembled WGS sequence"/>
</dbReference>
<proteinExistence type="predicted"/>
<accession>A0A2G6JRI7</accession>
<evidence type="ECO:0000256" key="1">
    <source>
        <dbReference type="SAM" id="Coils"/>
    </source>
</evidence>
<name>A0A2G6JRI7_NEPCE</name>
<feature type="chain" id="PRO_5013674062" description="Porin domain-containing protein" evidence="2">
    <location>
        <begin position="35"/>
        <end position="349"/>
    </location>
</feature>
<evidence type="ECO:0000256" key="2">
    <source>
        <dbReference type="SAM" id="SignalP"/>
    </source>
</evidence>
<comment type="caution">
    <text evidence="3">The sequence shown here is derived from an EMBL/GenBank/DDBJ whole genome shotgun (WGS) entry which is preliminary data.</text>
</comment>
<dbReference type="SUPFAM" id="SSF56935">
    <property type="entry name" value="Porins"/>
    <property type="match status" value="1"/>
</dbReference>
<dbReference type="Gene3D" id="2.40.160.10">
    <property type="entry name" value="Porin"/>
    <property type="match status" value="1"/>
</dbReference>
<reference evidence="3 4" key="1">
    <citation type="submission" date="2017-10" db="EMBL/GenBank/DDBJ databases">
        <title>Novel microbial diversity and functional potential in the marine mammal oral microbiome.</title>
        <authorList>
            <person name="Dudek N.K."/>
            <person name="Sun C.L."/>
            <person name="Burstein D."/>
            <person name="Kantor R.S."/>
            <person name="Aliaga Goltsman D.S."/>
            <person name="Bik E.M."/>
            <person name="Thomas B.C."/>
            <person name="Banfield J.F."/>
            <person name="Relman D.A."/>
        </authorList>
    </citation>
    <scope>NUCLEOTIDE SEQUENCE [LARGE SCALE GENOMIC DNA]</scope>
    <source>
        <strain evidence="3">DOLJORAL78_47_21</strain>
    </source>
</reference>
<evidence type="ECO:0000313" key="4">
    <source>
        <dbReference type="Proteomes" id="UP000243469"/>
    </source>
</evidence>
<dbReference type="AlphaFoldDB" id="A0A2G6JRI7"/>
<keyword evidence="1" id="KW-0175">Coiled coil</keyword>
<protein>
    <recommendedName>
        <fullName evidence="5">Porin domain-containing protein</fullName>
    </recommendedName>
</protein>
<evidence type="ECO:0000313" key="3">
    <source>
        <dbReference type="EMBL" id="PIE25149.1"/>
    </source>
</evidence>
<evidence type="ECO:0008006" key="5">
    <source>
        <dbReference type="Google" id="ProtNLM"/>
    </source>
</evidence>
<gene>
    <name evidence="3" type="ORF">CSA60_01265</name>
</gene>
<feature type="coiled-coil region" evidence="1">
    <location>
        <begin position="33"/>
        <end position="67"/>
    </location>
</feature>
<sequence length="349" mass="36600">MITINIIKRDNTMKKTAIVTLVAAAMATATPAFAGVAEELAMMKARIAQLESQLAEQQATIAKQQSTGSSAGGFSDNVSVAGTLEILANHVEESNGNSKSDIAVDTFELEIAAQLNENVAVAATLEYDGDDQERIKLAEAFAEIGNEDSVAKLTVGKTGIPFAVVNDAGWTAPLTDDHFDITEGMAMVSFGGDMVSADLFVFNNNEDTLGSFGFNAGVAVAEGIKLGAGYVSEVTTGLATSEDAWRLNAMAETGPFAFTAEYIQVDGTTDPDILALNAAYNTNLMGEDATIYLGWSEVDDAAANDAERLVLGVERAFGENVSVAAEYVRDEDSAGADTDTVNLVLLTGF</sequence>
<dbReference type="NCBIfam" id="NF033652">
    <property type="entry name" value="LbtU_sider_porin"/>
    <property type="match status" value="1"/>
</dbReference>
<dbReference type="GO" id="GO:0015288">
    <property type="term" value="F:porin activity"/>
    <property type="evidence" value="ECO:0007669"/>
    <property type="project" value="InterPro"/>
</dbReference>